<evidence type="ECO:0000313" key="5">
    <source>
        <dbReference type="Proteomes" id="UP001501425"/>
    </source>
</evidence>
<accession>A0AAV3SPZ5</accession>
<proteinExistence type="predicted"/>
<evidence type="ECO:0000259" key="2">
    <source>
        <dbReference type="Pfam" id="PF25213"/>
    </source>
</evidence>
<keyword evidence="6" id="KW-1185">Reference proteome</keyword>
<name>A0AAV3SPZ5_9EURY</name>
<dbReference type="InterPro" id="IPR036390">
    <property type="entry name" value="WH_DNA-bd_sf"/>
</dbReference>
<dbReference type="Proteomes" id="UP001501425">
    <property type="component" value="Unassembled WGS sequence"/>
</dbReference>
<organism evidence="3 5">
    <name type="scientific">Halorubrum ejinorense</name>
    <dbReference type="NCBI Taxonomy" id="425309"/>
    <lineage>
        <taxon>Archaea</taxon>
        <taxon>Methanobacteriati</taxon>
        <taxon>Methanobacteriota</taxon>
        <taxon>Stenosarchaea group</taxon>
        <taxon>Halobacteria</taxon>
        <taxon>Halobacteriales</taxon>
        <taxon>Haloferacaceae</taxon>
        <taxon>Halorubrum</taxon>
    </lineage>
</organism>
<evidence type="ECO:0000259" key="1">
    <source>
        <dbReference type="Pfam" id="PF08350"/>
    </source>
</evidence>
<reference evidence="3" key="2">
    <citation type="submission" date="2023-12" db="EMBL/GenBank/DDBJ databases">
        <authorList>
            <person name="Sun Q."/>
            <person name="Inoue M."/>
        </authorList>
    </citation>
    <scope>NUCLEOTIDE SEQUENCE</scope>
    <source>
        <strain evidence="3">JCM 14265</strain>
    </source>
</reference>
<gene>
    <name evidence="4" type="ORF">ABNG02_08790</name>
    <name evidence="3" type="ORF">GCM10008994_06700</name>
</gene>
<evidence type="ECO:0000313" key="6">
    <source>
        <dbReference type="Proteomes" id="UP001567571"/>
    </source>
</evidence>
<dbReference type="Pfam" id="PF08350">
    <property type="entry name" value="FilR1_middle"/>
    <property type="match status" value="1"/>
</dbReference>
<reference evidence="3" key="1">
    <citation type="journal article" date="2014" name="Int. J. Syst. Evol. Microbiol.">
        <title>Complete genome sequence of Corynebacterium casei LMG S-19264T (=DSM 44701T), isolated from a smear-ripened cheese.</title>
        <authorList>
            <consortium name="US DOE Joint Genome Institute (JGI-PGF)"/>
            <person name="Walter F."/>
            <person name="Albersmeier A."/>
            <person name="Kalinowski J."/>
            <person name="Ruckert C."/>
        </authorList>
    </citation>
    <scope>NUCLEOTIDE SEQUENCE</scope>
    <source>
        <strain evidence="3">JCM 14265</strain>
    </source>
</reference>
<reference evidence="4 6" key="3">
    <citation type="submission" date="2024-06" db="EMBL/GenBank/DDBJ databases">
        <title>Halorubrum miltondacostae sp. nov., a potential PHA producer isolated from an inland solar saltern in Rio Maior, Portugal.</title>
        <authorList>
            <person name="Albuquerque L."/>
            <person name="Viver T."/>
            <person name="Barroso C."/>
            <person name="Claudino R."/>
            <person name="Galvan M."/>
            <person name="Simoes G."/>
            <person name="Lobo Da Cunha A."/>
            <person name="Egas C."/>
        </authorList>
    </citation>
    <scope>NUCLEOTIDE SEQUENCE [LARGE SCALE GENOMIC DNA]</scope>
    <source>
        <strain evidence="4 6">DSM 18646</strain>
    </source>
</reference>
<dbReference type="Pfam" id="PF25213">
    <property type="entry name" value="HVO_A0261_N"/>
    <property type="match status" value="1"/>
</dbReference>
<sequence>MDAPIEEIEFLARSKNRVEVLRLVAAEPHTRASLARTTGASQATLGRILEDFADRSWVRRDPDGYVATATGELVADAVADLLSVLETENLLRDVVGYLPESELGFDLRELADATVAVPTPTHPSAPLQRVIDAMERAGTLRAFSHALNEQSLSTALSRVQSGGLVFKTVLSESAIEALAAEDALWSRLRDLAAEDGAEIRVRRADIPLAVTVADGTVSILVRDADGVLRASLHTDAEAVRAWADDRFERYWEEAVPFDPATFER</sequence>
<dbReference type="InterPro" id="IPR057527">
    <property type="entry name" value="HVO_A0261-like_N"/>
</dbReference>
<evidence type="ECO:0000313" key="3">
    <source>
        <dbReference type="EMBL" id="GAA0534480.1"/>
    </source>
</evidence>
<dbReference type="RefSeq" id="WP_343776634.1">
    <property type="nucleotide sequence ID" value="NZ_BAAADQ010000002.1"/>
</dbReference>
<dbReference type="InterPro" id="IPR036388">
    <property type="entry name" value="WH-like_DNA-bd_sf"/>
</dbReference>
<feature type="domain" description="HVO-A0261-like N-terminal" evidence="2">
    <location>
        <begin position="6"/>
        <end position="88"/>
    </location>
</feature>
<dbReference type="Gene3D" id="1.10.10.10">
    <property type="entry name" value="Winged helix-like DNA-binding domain superfamily/Winged helix DNA-binding domain"/>
    <property type="match status" value="1"/>
</dbReference>
<dbReference type="Proteomes" id="UP001567571">
    <property type="component" value="Unassembled WGS sequence"/>
</dbReference>
<dbReference type="EMBL" id="JBEDNW010000004">
    <property type="protein sequence ID" value="MEZ3167419.1"/>
    <property type="molecule type" value="Genomic_DNA"/>
</dbReference>
<dbReference type="SUPFAM" id="SSF46785">
    <property type="entry name" value="Winged helix' DNA-binding domain"/>
    <property type="match status" value="1"/>
</dbReference>
<dbReference type="InterPro" id="IPR013561">
    <property type="entry name" value="FilR1_middle_dom"/>
</dbReference>
<protein>
    <submittedName>
        <fullName evidence="4">ArsR family transcriptional regulator</fullName>
    </submittedName>
</protein>
<dbReference type="EMBL" id="BAAADQ010000002">
    <property type="protein sequence ID" value="GAA0534480.1"/>
    <property type="molecule type" value="Genomic_DNA"/>
</dbReference>
<evidence type="ECO:0000313" key="4">
    <source>
        <dbReference type="EMBL" id="MEZ3167419.1"/>
    </source>
</evidence>
<dbReference type="AlphaFoldDB" id="A0AAV3SPZ5"/>
<feature type="domain" description="Methanogenesis regulatory protein FilR1 middle" evidence="1">
    <location>
        <begin position="123"/>
        <end position="253"/>
    </location>
</feature>
<comment type="caution">
    <text evidence="3">The sequence shown here is derived from an EMBL/GenBank/DDBJ whole genome shotgun (WGS) entry which is preliminary data.</text>
</comment>